<dbReference type="Pfam" id="PF02879">
    <property type="entry name" value="PGM_PMM_II"/>
    <property type="match status" value="1"/>
</dbReference>
<reference evidence="14" key="1">
    <citation type="submission" date="2020-10" db="EMBL/GenBank/DDBJ databases">
        <authorList>
            <person name="Gilroy R."/>
        </authorList>
    </citation>
    <scope>NUCLEOTIDE SEQUENCE</scope>
    <source>
        <strain evidence="14">CHK195-15760</strain>
    </source>
</reference>
<dbReference type="GO" id="GO:0005829">
    <property type="term" value="C:cytosol"/>
    <property type="evidence" value="ECO:0007669"/>
    <property type="project" value="TreeGrafter"/>
</dbReference>
<evidence type="ECO:0000256" key="5">
    <source>
        <dbReference type="ARBA" id="ARBA00023235"/>
    </source>
</evidence>
<dbReference type="PRINTS" id="PR00509">
    <property type="entry name" value="PGMPMM"/>
</dbReference>
<keyword evidence="4 9" id="KW-0460">Magnesium</keyword>
<comment type="PTM">
    <text evidence="9">Activated by phosphorylation.</text>
</comment>
<dbReference type="NCBIfam" id="NF008139">
    <property type="entry name" value="PRK10887.1"/>
    <property type="match status" value="1"/>
</dbReference>
<dbReference type="GO" id="GO:0000287">
    <property type="term" value="F:magnesium ion binding"/>
    <property type="evidence" value="ECO:0007669"/>
    <property type="project" value="UniProtKB-UniRule"/>
</dbReference>
<comment type="cofactor">
    <cofactor evidence="9">
        <name>Mg(2+)</name>
        <dbReference type="ChEBI" id="CHEBI:18420"/>
    </cofactor>
    <text evidence="9">Binds 1 Mg(2+) ion per subunit.</text>
</comment>
<evidence type="ECO:0000259" key="11">
    <source>
        <dbReference type="Pfam" id="PF02878"/>
    </source>
</evidence>
<feature type="domain" description="Alpha-D-phosphohexomutase alpha/beta/alpha" evidence="12">
    <location>
        <begin position="159"/>
        <end position="259"/>
    </location>
</feature>
<dbReference type="HAMAP" id="MF_01554_B">
    <property type="entry name" value="GlmM_B"/>
    <property type="match status" value="1"/>
</dbReference>
<accession>A0A9D1M221</accession>
<dbReference type="InterPro" id="IPR036900">
    <property type="entry name" value="A-D-PHexomutase_C_sf"/>
</dbReference>
<dbReference type="InterPro" id="IPR005845">
    <property type="entry name" value="A-D-PHexomutase_a/b/a-II"/>
</dbReference>
<dbReference type="Gene3D" id="3.30.310.50">
    <property type="entry name" value="Alpha-D-phosphohexomutase, C-terminal domain"/>
    <property type="match status" value="1"/>
</dbReference>
<keyword evidence="3 9" id="KW-0479">Metal-binding</keyword>
<dbReference type="Gene3D" id="3.40.120.10">
    <property type="entry name" value="Alpha-D-Glucose-1,6-Bisphosphate, subunit A, domain 3"/>
    <property type="match status" value="3"/>
</dbReference>
<dbReference type="FunFam" id="3.30.310.50:FF:000001">
    <property type="entry name" value="Phosphoglucosamine mutase"/>
    <property type="match status" value="1"/>
</dbReference>
<dbReference type="Pfam" id="PF02880">
    <property type="entry name" value="PGM_PMM_III"/>
    <property type="match status" value="1"/>
</dbReference>
<feature type="modified residue" description="Phosphoserine" evidence="9">
    <location>
        <position position="101"/>
    </location>
</feature>
<evidence type="ECO:0000259" key="12">
    <source>
        <dbReference type="Pfam" id="PF02879"/>
    </source>
</evidence>
<dbReference type="GO" id="GO:0008966">
    <property type="term" value="F:phosphoglucosamine mutase activity"/>
    <property type="evidence" value="ECO:0007669"/>
    <property type="project" value="UniProtKB-UniRule"/>
</dbReference>
<dbReference type="SUPFAM" id="SSF55957">
    <property type="entry name" value="Phosphoglucomutase, C-terminal domain"/>
    <property type="match status" value="1"/>
</dbReference>
<dbReference type="InterPro" id="IPR005846">
    <property type="entry name" value="A-D-PHexomutase_a/b/a-III"/>
</dbReference>
<dbReference type="PANTHER" id="PTHR42946">
    <property type="entry name" value="PHOSPHOHEXOSE MUTASE"/>
    <property type="match status" value="1"/>
</dbReference>
<dbReference type="GO" id="GO:0006048">
    <property type="term" value="P:UDP-N-acetylglucosamine biosynthetic process"/>
    <property type="evidence" value="ECO:0007669"/>
    <property type="project" value="TreeGrafter"/>
</dbReference>
<feature type="active site" description="Phosphoserine intermediate" evidence="9">
    <location>
        <position position="101"/>
    </location>
</feature>
<feature type="binding site" evidence="9">
    <location>
        <position position="246"/>
    </location>
    <ligand>
        <name>Mg(2+)</name>
        <dbReference type="ChEBI" id="CHEBI:18420"/>
    </ligand>
</feature>
<dbReference type="InterPro" id="IPR016055">
    <property type="entry name" value="A-D-PHexomutase_a/b/a-I/II/III"/>
</dbReference>
<feature type="domain" description="Alpha-D-phosphohexomutase alpha/beta/alpha" evidence="13">
    <location>
        <begin position="263"/>
        <end position="369"/>
    </location>
</feature>
<proteinExistence type="inferred from homology"/>
<dbReference type="InterPro" id="IPR005843">
    <property type="entry name" value="A-D-PHexomutase_C"/>
</dbReference>
<dbReference type="GO" id="GO:0004615">
    <property type="term" value="F:phosphomannomutase activity"/>
    <property type="evidence" value="ECO:0007669"/>
    <property type="project" value="TreeGrafter"/>
</dbReference>
<protein>
    <recommendedName>
        <fullName evidence="8 9">Phosphoglucosamine mutase</fullName>
        <ecNumber evidence="7 9">5.4.2.10</ecNumber>
    </recommendedName>
</protein>
<evidence type="ECO:0000313" key="14">
    <source>
        <dbReference type="EMBL" id="HIU52164.1"/>
    </source>
</evidence>
<comment type="caution">
    <text evidence="14">The sequence shown here is derived from an EMBL/GenBank/DDBJ whole genome shotgun (WGS) entry which is preliminary data.</text>
</comment>
<dbReference type="InterPro" id="IPR006352">
    <property type="entry name" value="GlmM_bact"/>
</dbReference>
<comment type="catalytic activity">
    <reaction evidence="6 9">
        <text>alpha-D-glucosamine 1-phosphate = D-glucosamine 6-phosphate</text>
        <dbReference type="Rhea" id="RHEA:23424"/>
        <dbReference type="ChEBI" id="CHEBI:58516"/>
        <dbReference type="ChEBI" id="CHEBI:58725"/>
        <dbReference type="EC" id="5.4.2.10"/>
    </reaction>
</comment>
<dbReference type="Pfam" id="PF00408">
    <property type="entry name" value="PGM_PMM_IV"/>
    <property type="match status" value="1"/>
</dbReference>
<dbReference type="EMBL" id="DVNH01000047">
    <property type="protein sequence ID" value="HIU52164.1"/>
    <property type="molecule type" value="Genomic_DNA"/>
</dbReference>
<dbReference type="Proteomes" id="UP000824093">
    <property type="component" value="Unassembled WGS sequence"/>
</dbReference>
<feature type="binding site" evidence="9">
    <location>
        <position position="248"/>
    </location>
    <ligand>
        <name>Mg(2+)</name>
        <dbReference type="ChEBI" id="CHEBI:18420"/>
    </ligand>
</feature>
<evidence type="ECO:0000256" key="6">
    <source>
        <dbReference type="ARBA" id="ARBA00050364"/>
    </source>
</evidence>
<feature type="binding site" description="via phosphate group" evidence="9">
    <location>
        <position position="101"/>
    </location>
    <ligand>
        <name>Mg(2+)</name>
        <dbReference type="ChEBI" id="CHEBI:18420"/>
    </ligand>
</feature>
<dbReference type="GO" id="GO:0009252">
    <property type="term" value="P:peptidoglycan biosynthetic process"/>
    <property type="evidence" value="ECO:0007669"/>
    <property type="project" value="TreeGrafter"/>
</dbReference>
<dbReference type="Pfam" id="PF02878">
    <property type="entry name" value="PGM_PMM_I"/>
    <property type="match status" value="1"/>
</dbReference>
<dbReference type="NCBIfam" id="TIGR01455">
    <property type="entry name" value="glmM"/>
    <property type="match status" value="1"/>
</dbReference>
<name>A0A9D1M221_9FIRM</name>
<dbReference type="InterPro" id="IPR005844">
    <property type="entry name" value="A-D-PHexomutase_a/b/a-I"/>
</dbReference>
<evidence type="ECO:0000256" key="9">
    <source>
        <dbReference type="HAMAP-Rule" id="MF_01554"/>
    </source>
</evidence>
<evidence type="ECO:0000256" key="2">
    <source>
        <dbReference type="ARBA" id="ARBA00022553"/>
    </source>
</evidence>
<dbReference type="SUPFAM" id="SSF53738">
    <property type="entry name" value="Phosphoglucomutase, first 3 domains"/>
    <property type="match status" value="3"/>
</dbReference>
<keyword evidence="5 9" id="KW-0413">Isomerase</keyword>
<gene>
    <name evidence="9" type="primary">glmM</name>
    <name evidence="14" type="ORF">IAB70_06100</name>
</gene>
<feature type="binding site" evidence="9">
    <location>
        <position position="250"/>
    </location>
    <ligand>
        <name>Mg(2+)</name>
        <dbReference type="ChEBI" id="CHEBI:18420"/>
    </ligand>
</feature>
<evidence type="ECO:0000313" key="15">
    <source>
        <dbReference type="Proteomes" id="UP000824093"/>
    </source>
</evidence>
<dbReference type="InterPro" id="IPR050060">
    <property type="entry name" value="Phosphoglucosamine_mutase"/>
</dbReference>
<feature type="domain" description="Alpha-D-phosphohexomutase C-terminal" evidence="10">
    <location>
        <begin position="379"/>
        <end position="447"/>
    </location>
</feature>
<feature type="domain" description="Alpha-D-phosphohexomutase alpha/beta/alpha" evidence="11">
    <location>
        <begin position="2"/>
        <end position="135"/>
    </location>
</feature>
<dbReference type="PANTHER" id="PTHR42946:SF1">
    <property type="entry name" value="PHOSPHOGLUCOMUTASE (ALPHA-D-GLUCOSE-1,6-BISPHOSPHATE-DEPENDENT)"/>
    <property type="match status" value="1"/>
</dbReference>
<evidence type="ECO:0000256" key="7">
    <source>
        <dbReference type="ARBA" id="ARBA00066330"/>
    </source>
</evidence>
<dbReference type="CDD" id="cd05802">
    <property type="entry name" value="GlmM"/>
    <property type="match status" value="1"/>
</dbReference>
<dbReference type="InterPro" id="IPR005841">
    <property type="entry name" value="Alpha-D-phosphohexomutase_SF"/>
</dbReference>
<comment type="similarity">
    <text evidence="1 9">Belongs to the phosphohexose mutase family.</text>
</comment>
<dbReference type="EC" id="5.4.2.10" evidence="7 9"/>
<organism evidence="14 15">
    <name type="scientific">Candidatus Merdicola faecigallinarum</name>
    <dbReference type="NCBI Taxonomy" id="2840862"/>
    <lineage>
        <taxon>Bacteria</taxon>
        <taxon>Bacillati</taxon>
        <taxon>Bacillota</taxon>
        <taxon>Clostridia</taxon>
        <taxon>Candidatus Merdicola</taxon>
    </lineage>
</organism>
<reference evidence="14" key="2">
    <citation type="journal article" date="2021" name="PeerJ">
        <title>Extensive microbial diversity within the chicken gut microbiome revealed by metagenomics and culture.</title>
        <authorList>
            <person name="Gilroy R."/>
            <person name="Ravi A."/>
            <person name="Getino M."/>
            <person name="Pursley I."/>
            <person name="Horton D.L."/>
            <person name="Alikhan N.F."/>
            <person name="Baker D."/>
            <person name="Gharbi K."/>
            <person name="Hall N."/>
            <person name="Watson M."/>
            <person name="Adriaenssens E.M."/>
            <person name="Foster-Nyarko E."/>
            <person name="Jarju S."/>
            <person name="Secka A."/>
            <person name="Antonio M."/>
            <person name="Oren A."/>
            <person name="Chaudhuri R.R."/>
            <person name="La Ragione R."/>
            <person name="Hildebrand F."/>
            <person name="Pallen M.J."/>
        </authorList>
    </citation>
    <scope>NUCLEOTIDE SEQUENCE</scope>
    <source>
        <strain evidence="14">CHK195-15760</strain>
    </source>
</reference>
<evidence type="ECO:0000256" key="1">
    <source>
        <dbReference type="ARBA" id="ARBA00010231"/>
    </source>
</evidence>
<comment type="function">
    <text evidence="9">Catalyzes the conversion of glucosamine-6-phosphate to glucosamine-1-phosphate.</text>
</comment>
<sequence length="454" mass="50638">MRKYFGTDGIRRIANTELSPELVYRVAKAGAYVLSKHTDHSPTILIGRDTRISGTLIESAMTAGFLSYGANVKSLGVIPTPAVAYLTKKLKADASVVISASHNTYEFNGVKYFSNQGMKIPDDIEEEIEDVMDSGKLDELTAVNEKIGIAERSEELIDEYVYFFRKHFEEDIEKYNRDDFKVVIDTANGATYQVAEKVFKTLNINHKIINNAPNGININKGCGSTHLDMLKKYVVENGYNLGIAYDGDGDRCLLVDEKGEEIDGDKILAIVSNYMKEKGNLKKDTVVATVMSNLGLAKYAEENSLNFVRTKVGDRYVLEEMLKNGYNIGGEQSGHVIFLDYNPTGDGILTSLMFIRVLLEKNVSATELEKIIKIYPQVLVNAKVASDKKYDFEKDAVIRSEMEALEKEFSGNGRVLIRPSGTEPLVRVMIEGADQEYITQKAKALAELIELRLK</sequence>
<evidence type="ECO:0000259" key="10">
    <source>
        <dbReference type="Pfam" id="PF00408"/>
    </source>
</evidence>
<dbReference type="GO" id="GO:0005975">
    <property type="term" value="P:carbohydrate metabolic process"/>
    <property type="evidence" value="ECO:0007669"/>
    <property type="project" value="InterPro"/>
</dbReference>
<dbReference type="FunFam" id="3.40.120.10:FF:000002">
    <property type="entry name" value="Phosphoglucosamine mutase"/>
    <property type="match status" value="1"/>
</dbReference>
<dbReference type="FunFam" id="3.40.120.10:FF:000001">
    <property type="entry name" value="Phosphoglucosamine mutase"/>
    <property type="match status" value="1"/>
</dbReference>
<dbReference type="AlphaFoldDB" id="A0A9D1M221"/>
<evidence type="ECO:0000259" key="13">
    <source>
        <dbReference type="Pfam" id="PF02880"/>
    </source>
</evidence>
<evidence type="ECO:0000256" key="4">
    <source>
        <dbReference type="ARBA" id="ARBA00022842"/>
    </source>
</evidence>
<evidence type="ECO:0000256" key="3">
    <source>
        <dbReference type="ARBA" id="ARBA00022723"/>
    </source>
</evidence>
<keyword evidence="2 9" id="KW-0597">Phosphoprotein</keyword>
<evidence type="ECO:0000256" key="8">
    <source>
        <dbReference type="ARBA" id="ARBA00068193"/>
    </source>
</evidence>